<evidence type="ECO:0000259" key="1">
    <source>
        <dbReference type="Pfam" id="PF01937"/>
    </source>
</evidence>
<dbReference type="EMBL" id="AP028679">
    <property type="protein sequence ID" value="BEQ15057.1"/>
    <property type="molecule type" value="Genomic_DNA"/>
</dbReference>
<dbReference type="SUPFAM" id="SSF111321">
    <property type="entry name" value="AF1104-like"/>
    <property type="match status" value="1"/>
</dbReference>
<feature type="domain" description="Damage-control phosphatase ARMT1-like metal-binding" evidence="1">
    <location>
        <begin position="11"/>
        <end position="283"/>
    </location>
</feature>
<evidence type="ECO:0000313" key="2">
    <source>
        <dbReference type="EMBL" id="BEQ15057.1"/>
    </source>
</evidence>
<dbReference type="InterPro" id="IPR002791">
    <property type="entry name" value="ARMT1-like_metal-bd"/>
</dbReference>
<dbReference type="PIRSF" id="PIRSF006593">
    <property type="entry name" value="UCP006593"/>
    <property type="match status" value="1"/>
</dbReference>
<dbReference type="KEGG" id="dmp:FAK_21230"/>
<organism evidence="2 3">
    <name type="scientific">Desulfoferula mesophila</name>
    <dbReference type="NCBI Taxonomy" id="3058419"/>
    <lineage>
        <taxon>Bacteria</taxon>
        <taxon>Pseudomonadati</taxon>
        <taxon>Thermodesulfobacteriota</taxon>
        <taxon>Desulfarculia</taxon>
        <taxon>Desulfarculales</taxon>
        <taxon>Desulfarculaceae</taxon>
        <taxon>Desulfoferula</taxon>
    </lineage>
</organism>
<dbReference type="Proteomes" id="UP001366166">
    <property type="component" value="Chromosome"/>
</dbReference>
<reference evidence="3" key="1">
    <citation type="journal article" date="2023" name="Arch. Microbiol.">
        <title>Desulfoferula mesophilus gen. nov. sp. nov., a mesophilic sulfate-reducing bacterium isolated from a brackish lake sediment.</title>
        <authorList>
            <person name="Watanabe T."/>
            <person name="Yabe T."/>
            <person name="Tsuji J.M."/>
            <person name="Fukui M."/>
        </authorList>
    </citation>
    <scope>NUCLEOTIDE SEQUENCE [LARGE SCALE GENOMIC DNA]</scope>
    <source>
        <strain evidence="3">12FAK</strain>
    </source>
</reference>
<dbReference type="RefSeq" id="WP_338598934.1">
    <property type="nucleotide sequence ID" value="NZ_AP028679.1"/>
</dbReference>
<accession>A0AAU9F373</accession>
<proteinExistence type="predicted"/>
<dbReference type="AlphaFoldDB" id="A0AAU9F373"/>
<dbReference type="Pfam" id="PF01937">
    <property type="entry name" value="ARMT1-like_dom"/>
    <property type="match status" value="1"/>
</dbReference>
<evidence type="ECO:0000313" key="3">
    <source>
        <dbReference type="Proteomes" id="UP001366166"/>
    </source>
</evidence>
<gene>
    <name evidence="2" type="ORF">FAK_21230</name>
</gene>
<dbReference type="InterPro" id="IPR014444">
    <property type="entry name" value="PH1575-like"/>
</dbReference>
<dbReference type="InterPro" id="IPR036075">
    <property type="entry name" value="ARMT-1-like_metal-bd_sf"/>
</dbReference>
<protein>
    <recommendedName>
        <fullName evidence="1">Damage-control phosphatase ARMT1-like metal-binding domain-containing protein</fullName>
    </recommendedName>
</protein>
<keyword evidence="3" id="KW-1185">Reference proteome</keyword>
<name>A0AAU9F373_9BACT</name>
<sequence>MSRIPGEECPACLQRLGEQVLAGLELTPAREKELRQDIERITARGLAKEEAPAFIASEFFAYVGGRTKGADPFAAKKQHDFVTARSAAERLSQAPDTFAARARLAIMGNALDHFCLADTSRLWEQGGALELGRDDLELAEARLRPGARVVILADNCGEQSFDRLLAGHLMGRGCQVHYVVKAGPVQNDLSLADLEAAGESFGLGQVRGIAPAAVGLDPLAAPPELSELLAGADLVVAKGMGHFETLALARDMLERGGAPWPLLMLFLAKCATVARLAGVQRGQGVAMFLPGS</sequence>
<dbReference type="Gene3D" id="3.40.50.10880">
    <property type="entry name" value="Uncharacterised protein PF01937, DUF89, domain 3"/>
    <property type="match status" value="1"/>
</dbReference>